<feature type="non-terminal residue" evidence="2">
    <location>
        <position position="272"/>
    </location>
</feature>
<reference evidence="2" key="1">
    <citation type="submission" date="2018-05" db="EMBL/GenBank/DDBJ databases">
        <title>Draft genome of Mucuna pruriens seed.</title>
        <authorList>
            <person name="Nnadi N.E."/>
            <person name="Vos R."/>
            <person name="Hasami M.H."/>
            <person name="Devisetty U.K."/>
            <person name="Aguiy J.C."/>
        </authorList>
    </citation>
    <scope>NUCLEOTIDE SEQUENCE [LARGE SCALE GENOMIC DNA]</scope>
    <source>
        <strain evidence="2">JCA_2017</strain>
    </source>
</reference>
<dbReference type="Proteomes" id="UP000257109">
    <property type="component" value="Unassembled WGS sequence"/>
</dbReference>
<dbReference type="CDD" id="cd01647">
    <property type="entry name" value="RT_LTR"/>
    <property type="match status" value="1"/>
</dbReference>
<dbReference type="InterPro" id="IPR053134">
    <property type="entry name" value="RNA-dir_DNA_polymerase"/>
</dbReference>
<evidence type="ECO:0000259" key="1">
    <source>
        <dbReference type="Pfam" id="PF00078"/>
    </source>
</evidence>
<name>A0A371GGE5_MUCPR</name>
<keyword evidence="3" id="KW-1185">Reference proteome</keyword>
<evidence type="ECO:0000313" key="2">
    <source>
        <dbReference type="EMBL" id="RDX89403.1"/>
    </source>
</evidence>
<proteinExistence type="predicted"/>
<accession>A0A371GGE5</accession>
<evidence type="ECO:0000313" key="3">
    <source>
        <dbReference type="Proteomes" id="UP000257109"/>
    </source>
</evidence>
<feature type="non-terminal residue" evidence="2">
    <location>
        <position position="1"/>
    </location>
</feature>
<dbReference type="SUPFAM" id="SSF56672">
    <property type="entry name" value="DNA/RNA polymerases"/>
    <property type="match status" value="1"/>
</dbReference>
<dbReference type="InterPro" id="IPR043502">
    <property type="entry name" value="DNA/RNA_pol_sf"/>
</dbReference>
<dbReference type="Gene3D" id="3.10.10.10">
    <property type="entry name" value="HIV Type 1 Reverse Transcriptase, subunit A, domain 1"/>
    <property type="match status" value="1"/>
</dbReference>
<dbReference type="Pfam" id="PF00078">
    <property type="entry name" value="RVT_1"/>
    <property type="match status" value="1"/>
</dbReference>
<dbReference type="OrthoDB" id="1738562at2759"/>
<sequence length="272" mass="31485">TLDVVYQPWCIQYPQLEPAQSYELKSGLIHLLPKFHDLAGEDPHKHLKEFHVVCSTMRSQGILEDYIKMKGFPFSLDGAAKDWLQQKKAIGLKLFDLSGINPTICMHRILLEEEAKPIRQYQRRLNPTILDVVKKEVTKLLVVGIIYPISDSQLVSLMQVVPKKSRTIVTKNQHDKLVPMQIQNSWYRRLNQATHKDHFPFLFKLVGKSHYCFLDGFFGYKQIHIAPQDQHKITFSCPFGTFVYTRMPFGLCNAPSTFQHCMTSIILNLLQD</sequence>
<dbReference type="PANTHER" id="PTHR24559:SF444">
    <property type="entry name" value="REVERSE TRANSCRIPTASE DOMAIN-CONTAINING PROTEIN"/>
    <property type="match status" value="1"/>
</dbReference>
<dbReference type="PANTHER" id="PTHR24559">
    <property type="entry name" value="TRANSPOSON TY3-I GAG-POL POLYPROTEIN"/>
    <property type="match status" value="1"/>
</dbReference>
<feature type="domain" description="Reverse transcriptase" evidence="1">
    <location>
        <begin position="156"/>
        <end position="269"/>
    </location>
</feature>
<organism evidence="2 3">
    <name type="scientific">Mucuna pruriens</name>
    <name type="common">Velvet bean</name>
    <name type="synonym">Dolichos pruriens</name>
    <dbReference type="NCBI Taxonomy" id="157652"/>
    <lineage>
        <taxon>Eukaryota</taxon>
        <taxon>Viridiplantae</taxon>
        <taxon>Streptophyta</taxon>
        <taxon>Embryophyta</taxon>
        <taxon>Tracheophyta</taxon>
        <taxon>Spermatophyta</taxon>
        <taxon>Magnoliopsida</taxon>
        <taxon>eudicotyledons</taxon>
        <taxon>Gunneridae</taxon>
        <taxon>Pentapetalae</taxon>
        <taxon>rosids</taxon>
        <taxon>fabids</taxon>
        <taxon>Fabales</taxon>
        <taxon>Fabaceae</taxon>
        <taxon>Papilionoideae</taxon>
        <taxon>50 kb inversion clade</taxon>
        <taxon>NPAAA clade</taxon>
        <taxon>indigoferoid/millettioid clade</taxon>
        <taxon>Phaseoleae</taxon>
        <taxon>Mucuna</taxon>
    </lineage>
</organism>
<dbReference type="EMBL" id="QJKJ01005679">
    <property type="protein sequence ID" value="RDX89403.1"/>
    <property type="molecule type" value="Genomic_DNA"/>
</dbReference>
<comment type="caution">
    <text evidence="2">The sequence shown here is derived from an EMBL/GenBank/DDBJ whole genome shotgun (WGS) entry which is preliminary data.</text>
</comment>
<protein>
    <recommendedName>
        <fullName evidence="1">Reverse transcriptase domain-containing protein</fullName>
    </recommendedName>
</protein>
<dbReference type="AlphaFoldDB" id="A0A371GGE5"/>
<dbReference type="InterPro" id="IPR000477">
    <property type="entry name" value="RT_dom"/>
</dbReference>
<gene>
    <name evidence="2" type="ORF">CR513_28873</name>
</gene>